<sequence>MPRYADCRLRPMTEDDLAMVLDWRNSEPIRKLSLSDRAITMEEHRQWFQGVFDTPCHPLLFEYQEEPAGVVTFSRWDPYHHRCFWGCYLGRTDLPKGTGTAMGYLALEYAFDRLGVRKLCGETLACNTRALRFERKLEIIDVEGYLVEHILRDGRYEDLICVRALNRDWQERKTLLKSRLFSD</sequence>
<dbReference type="PANTHER" id="PTHR43415">
    <property type="entry name" value="SPERMIDINE N(1)-ACETYLTRANSFERASE"/>
    <property type="match status" value="1"/>
</dbReference>
<protein>
    <submittedName>
        <fullName evidence="2">UDP-4-amino-4, 6-dideoxy-N-acetyl-beta-L-altrosamine N-acetyltransferase</fullName>
    </submittedName>
</protein>
<evidence type="ECO:0000313" key="3">
    <source>
        <dbReference type="Proteomes" id="UP000241639"/>
    </source>
</evidence>
<evidence type="ECO:0000259" key="1">
    <source>
        <dbReference type="PROSITE" id="PS51186"/>
    </source>
</evidence>
<evidence type="ECO:0000313" key="2">
    <source>
        <dbReference type="EMBL" id="PTM58854.1"/>
    </source>
</evidence>
<dbReference type="Pfam" id="PF13302">
    <property type="entry name" value="Acetyltransf_3"/>
    <property type="match status" value="1"/>
</dbReference>
<comment type="caution">
    <text evidence="2">The sequence shown here is derived from an EMBL/GenBank/DDBJ whole genome shotgun (WGS) entry which is preliminary data.</text>
</comment>
<dbReference type="InterPro" id="IPR020036">
    <property type="entry name" value="PseH"/>
</dbReference>
<dbReference type="NCBIfam" id="TIGR03585">
    <property type="entry name" value="PseH"/>
    <property type="match status" value="1"/>
</dbReference>
<keyword evidence="2" id="KW-0808">Transferase</keyword>
<dbReference type="OrthoDB" id="9795206at2"/>
<dbReference type="Proteomes" id="UP000241639">
    <property type="component" value="Unassembled WGS sequence"/>
</dbReference>
<dbReference type="RefSeq" id="WP_107725605.1">
    <property type="nucleotide sequence ID" value="NZ_PZZP01000001.1"/>
</dbReference>
<dbReference type="GO" id="GO:0016747">
    <property type="term" value="F:acyltransferase activity, transferring groups other than amino-acyl groups"/>
    <property type="evidence" value="ECO:0007669"/>
    <property type="project" value="InterPro"/>
</dbReference>
<name>A0A2T4ZAD0_9BACL</name>
<gene>
    <name evidence="2" type="ORF">C8J48_1449</name>
</gene>
<accession>A0A2T4ZAD0</accession>
<keyword evidence="3" id="KW-1185">Reference proteome</keyword>
<proteinExistence type="predicted"/>
<dbReference type="InterPro" id="IPR016181">
    <property type="entry name" value="Acyl_CoA_acyltransferase"/>
</dbReference>
<dbReference type="AlphaFoldDB" id="A0A2T4ZAD0"/>
<dbReference type="PANTHER" id="PTHR43415:SF3">
    <property type="entry name" value="GNAT-FAMILY ACETYLTRANSFERASE"/>
    <property type="match status" value="1"/>
</dbReference>
<dbReference type="Gene3D" id="3.40.630.30">
    <property type="match status" value="1"/>
</dbReference>
<dbReference type="InterPro" id="IPR000182">
    <property type="entry name" value="GNAT_dom"/>
</dbReference>
<feature type="domain" description="N-acetyltransferase" evidence="1">
    <location>
        <begin position="7"/>
        <end position="166"/>
    </location>
</feature>
<reference evidence="2 3" key="1">
    <citation type="submission" date="2018-04" db="EMBL/GenBank/DDBJ databases">
        <title>Genomic Encyclopedia of Archaeal and Bacterial Type Strains, Phase II (KMG-II): from individual species to whole genera.</title>
        <authorList>
            <person name="Goeker M."/>
        </authorList>
    </citation>
    <scope>NUCLEOTIDE SEQUENCE [LARGE SCALE GENOMIC DNA]</scope>
    <source>
        <strain evidence="2 3">DSM 45169</strain>
    </source>
</reference>
<dbReference type="SUPFAM" id="SSF55729">
    <property type="entry name" value="Acyl-CoA N-acyltransferases (Nat)"/>
    <property type="match status" value="1"/>
</dbReference>
<dbReference type="EMBL" id="PZZP01000001">
    <property type="protein sequence ID" value="PTM58854.1"/>
    <property type="molecule type" value="Genomic_DNA"/>
</dbReference>
<dbReference type="PROSITE" id="PS51186">
    <property type="entry name" value="GNAT"/>
    <property type="match status" value="1"/>
</dbReference>
<organism evidence="2 3">
    <name type="scientific">Desmospora activa DSM 45169</name>
    <dbReference type="NCBI Taxonomy" id="1121389"/>
    <lineage>
        <taxon>Bacteria</taxon>
        <taxon>Bacillati</taxon>
        <taxon>Bacillota</taxon>
        <taxon>Bacilli</taxon>
        <taxon>Bacillales</taxon>
        <taxon>Thermoactinomycetaceae</taxon>
        <taxon>Desmospora</taxon>
    </lineage>
</organism>